<dbReference type="EMBL" id="CP062222">
    <property type="protein sequence ID" value="QTC91375.1"/>
    <property type="molecule type" value="Genomic_DNA"/>
</dbReference>
<evidence type="ECO:0000313" key="5">
    <source>
        <dbReference type="Proteomes" id="UP000663918"/>
    </source>
</evidence>
<feature type="region of interest" description="Disordered" evidence="2">
    <location>
        <begin position="423"/>
        <end position="445"/>
    </location>
</feature>
<feature type="domain" description="Crescentin coiled-coil" evidence="3">
    <location>
        <begin position="77"/>
        <end position="427"/>
    </location>
</feature>
<dbReference type="KEGG" id="bgoe:IFJ75_00070"/>
<evidence type="ECO:0000256" key="1">
    <source>
        <dbReference type="SAM" id="Coils"/>
    </source>
</evidence>
<accession>A0A975GYA1</accession>
<dbReference type="RefSeq" id="WP_207870550.1">
    <property type="nucleotide sequence ID" value="NZ_CP062222.1"/>
</dbReference>
<feature type="coiled-coil region" evidence="1">
    <location>
        <begin position="241"/>
        <end position="387"/>
    </location>
</feature>
<keyword evidence="5" id="KW-1185">Reference proteome</keyword>
<sequence>MLSRIDRVLSRNAKGAAASAPVEAAVGQDAAGVIGERFETIQDSLDQLSDMAQKFGTFESLLVQLRDPLEAEFRSRRDNHVELINLRVAHGEAAERLEAASAEARKLAAALAETEAKIDDLTARNGEQSAALQEARIETDRLRSDLSLATSKVDALEITERTAAQRIRELEQDQESLRTQLKQAETLRTESESGRAQTQRDHALVLEENTVLRRRMDEVSAEVASLARTSAANEGLLATERARAASEQSETARNMRALENQTETARAEIASLSARLDTATARANGLEVLNTEQASRLSELQAGSHGAERKAEQLQISLDRALERIRGLESEVEDTRQRLAGMEVARLAAVDRAETLTKAASTHEKAIARAEDRMLKIQAKLAAVQEDHHTKAEGWLQQITALRADVEGARAEAAMSAAALDAARRERTGRPAPVETHGSVQALVG</sequence>
<dbReference type="AlphaFoldDB" id="A0A975GYA1"/>
<keyword evidence="1" id="KW-0175">Coiled coil</keyword>
<dbReference type="InterPro" id="IPR043652">
    <property type="entry name" value="CreS_CC"/>
</dbReference>
<dbReference type="Pfam" id="PF19220">
    <property type="entry name" value="Rod_CreS"/>
    <property type="match status" value="1"/>
</dbReference>
<protein>
    <recommendedName>
        <fullName evidence="3">Crescentin coiled-coil domain-containing protein</fullName>
    </recommendedName>
</protein>
<feature type="coiled-coil region" evidence="1">
    <location>
        <begin position="94"/>
        <end position="190"/>
    </location>
</feature>
<name>A0A975GYA1_9CAUL</name>
<organism evidence="4 5">
    <name type="scientific">Brevundimonas goettingensis</name>
    <dbReference type="NCBI Taxonomy" id="2774190"/>
    <lineage>
        <taxon>Bacteria</taxon>
        <taxon>Pseudomonadati</taxon>
        <taxon>Pseudomonadota</taxon>
        <taxon>Alphaproteobacteria</taxon>
        <taxon>Caulobacterales</taxon>
        <taxon>Caulobacteraceae</taxon>
        <taxon>Brevundimonas</taxon>
    </lineage>
</organism>
<reference evidence="4" key="1">
    <citation type="submission" date="2020-09" db="EMBL/GenBank/DDBJ databases">
        <title>Brevundimonas sp. LVF2 isolated from a puddle in Goettingen, Germany.</title>
        <authorList>
            <person name="Friedrich I."/>
            <person name="Klassen A."/>
            <person name="Hannes N."/>
            <person name="Schneider D."/>
            <person name="Hertel R."/>
            <person name="Daniel R."/>
        </authorList>
    </citation>
    <scope>NUCLEOTIDE SEQUENCE</scope>
    <source>
        <strain evidence="4">LVF2</strain>
    </source>
</reference>
<evidence type="ECO:0000313" key="4">
    <source>
        <dbReference type="EMBL" id="QTC91375.1"/>
    </source>
</evidence>
<dbReference type="Proteomes" id="UP000663918">
    <property type="component" value="Chromosome"/>
</dbReference>
<evidence type="ECO:0000259" key="3">
    <source>
        <dbReference type="Pfam" id="PF19220"/>
    </source>
</evidence>
<gene>
    <name evidence="4" type="ORF">IFJ75_00070</name>
</gene>
<proteinExistence type="predicted"/>
<evidence type="ECO:0000256" key="2">
    <source>
        <dbReference type="SAM" id="MobiDB-lite"/>
    </source>
</evidence>